<dbReference type="Proteomes" id="UP000006039">
    <property type="component" value="Unassembled WGS sequence"/>
</dbReference>
<organism evidence="1">
    <name type="scientific">Gaeumannomyces tritici (strain R3-111a-1)</name>
    <name type="common">Wheat and barley take-all root rot fungus</name>
    <name type="synonym">Gaeumannomyces graminis var. tritici</name>
    <dbReference type="NCBI Taxonomy" id="644352"/>
    <lineage>
        <taxon>Eukaryota</taxon>
        <taxon>Fungi</taxon>
        <taxon>Dikarya</taxon>
        <taxon>Ascomycota</taxon>
        <taxon>Pezizomycotina</taxon>
        <taxon>Sordariomycetes</taxon>
        <taxon>Sordariomycetidae</taxon>
        <taxon>Magnaporthales</taxon>
        <taxon>Magnaporthaceae</taxon>
        <taxon>Gaeumannomyces</taxon>
    </lineage>
</organism>
<reference evidence="1" key="3">
    <citation type="submission" date="2010-09" db="EMBL/GenBank/DDBJ databases">
        <title>Annotation of Gaeumannomyces graminis var. tritici R3-111a-1.</title>
        <authorList>
            <consortium name="The Broad Institute Genome Sequencing Platform"/>
            <person name="Ma L.-J."/>
            <person name="Dead R."/>
            <person name="Young S.K."/>
            <person name="Zeng Q."/>
            <person name="Gargeya S."/>
            <person name="Fitzgerald M."/>
            <person name="Haas B."/>
            <person name="Abouelleil A."/>
            <person name="Alvarado L."/>
            <person name="Arachchi H.M."/>
            <person name="Berlin A."/>
            <person name="Brown A."/>
            <person name="Chapman S.B."/>
            <person name="Chen Z."/>
            <person name="Dunbar C."/>
            <person name="Freedman E."/>
            <person name="Gearin G."/>
            <person name="Gellesch M."/>
            <person name="Goldberg J."/>
            <person name="Griggs A."/>
            <person name="Gujja S."/>
            <person name="Heiman D."/>
            <person name="Howarth C."/>
            <person name="Larson L."/>
            <person name="Lui A."/>
            <person name="MacDonald P.J.P."/>
            <person name="Mehta T."/>
            <person name="Montmayeur A."/>
            <person name="Murphy C."/>
            <person name="Neiman D."/>
            <person name="Pearson M."/>
            <person name="Priest M."/>
            <person name="Roberts A."/>
            <person name="Saif S."/>
            <person name="Shea T."/>
            <person name="Shenoy N."/>
            <person name="Sisk P."/>
            <person name="Stolte C."/>
            <person name="Sykes S."/>
            <person name="Yandava C."/>
            <person name="Wortman J."/>
            <person name="Nusbaum C."/>
            <person name="Birren B."/>
        </authorList>
    </citation>
    <scope>NUCLEOTIDE SEQUENCE</scope>
    <source>
        <strain evidence="1">R3-111a-1</strain>
    </source>
</reference>
<sequence length="87" mass="9756">LAIKIAITVCKSALYAYNLFFLNLNPVKHFALSALSNGCTRCFITGNTHFPANLLALYNASKILRRRVKHLQLLAFAFTKIFVLIKA</sequence>
<protein>
    <submittedName>
        <fullName evidence="1 2">Uncharacterized protein</fullName>
    </submittedName>
</protein>
<keyword evidence="3" id="KW-1185">Reference proteome</keyword>
<dbReference type="VEuPathDB" id="FungiDB:GGTG_08647"/>
<accession>J8UC07</accession>
<dbReference type="RefSeq" id="XP_009224753.1">
    <property type="nucleotide sequence ID" value="XM_009226489.1"/>
</dbReference>
<reference evidence="2" key="5">
    <citation type="submission" date="2018-04" db="UniProtKB">
        <authorList>
            <consortium name="EnsemblFungi"/>
        </authorList>
    </citation>
    <scope>IDENTIFICATION</scope>
    <source>
        <strain evidence="2">R3-111a-1</strain>
    </source>
</reference>
<proteinExistence type="predicted"/>
<reference evidence="2" key="4">
    <citation type="journal article" date="2015" name="G3 (Bethesda)">
        <title>Genome sequences of three phytopathogenic species of the Magnaporthaceae family of fungi.</title>
        <authorList>
            <person name="Okagaki L.H."/>
            <person name="Nunes C.C."/>
            <person name="Sailsbery J."/>
            <person name="Clay B."/>
            <person name="Brown D."/>
            <person name="John T."/>
            <person name="Oh Y."/>
            <person name="Young N."/>
            <person name="Fitzgerald M."/>
            <person name="Haas B.J."/>
            <person name="Zeng Q."/>
            <person name="Young S."/>
            <person name="Adiconis X."/>
            <person name="Fan L."/>
            <person name="Levin J.Z."/>
            <person name="Mitchell T.K."/>
            <person name="Okubara P.A."/>
            <person name="Farman M.L."/>
            <person name="Kohn L.M."/>
            <person name="Birren B."/>
            <person name="Ma L.-J."/>
            <person name="Dean R.A."/>
        </authorList>
    </citation>
    <scope>NUCLEOTIDE SEQUENCE</scope>
    <source>
        <strain evidence="2">R3-111a-1</strain>
    </source>
</reference>
<dbReference type="GeneID" id="20349105"/>
<dbReference type="EnsemblFungi" id="EJT74809">
    <property type="protein sequence ID" value="EJT74809"/>
    <property type="gene ID" value="GGTG_08647"/>
</dbReference>
<evidence type="ECO:0000313" key="2">
    <source>
        <dbReference type="EnsemblFungi" id="EJT74809"/>
    </source>
</evidence>
<reference evidence="1" key="2">
    <citation type="submission" date="2010-07" db="EMBL/GenBank/DDBJ databases">
        <authorList>
            <consortium name="The Broad Institute Genome Sequencing Platform"/>
            <consortium name="Broad Institute Genome Sequencing Center for Infectious Disease"/>
            <person name="Ma L.-J."/>
            <person name="Dead R."/>
            <person name="Young S."/>
            <person name="Zeng Q."/>
            <person name="Koehrsen M."/>
            <person name="Alvarado L."/>
            <person name="Berlin A."/>
            <person name="Chapman S.B."/>
            <person name="Chen Z."/>
            <person name="Freedman E."/>
            <person name="Gellesch M."/>
            <person name="Goldberg J."/>
            <person name="Griggs A."/>
            <person name="Gujja S."/>
            <person name="Heilman E.R."/>
            <person name="Heiman D."/>
            <person name="Hepburn T."/>
            <person name="Howarth C."/>
            <person name="Jen D."/>
            <person name="Larson L."/>
            <person name="Mehta T."/>
            <person name="Neiman D."/>
            <person name="Pearson M."/>
            <person name="Roberts A."/>
            <person name="Saif S."/>
            <person name="Shea T."/>
            <person name="Shenoy N."/>
            <person name="Sisk P."/>
            <person name="Stolte C."/>
            <person name="Sykes S."/>
            <person name="Walk T."/>
            <person name="White J."/>
            <person name="Yandava C."/>
            <person name="Haas B."/>
            <person name="Nusbaum C."/>
            <person name="Birren B."/>
        </authorList>
    </citation>
    <scope>NUCLEOTIDE SEQUENCE</scope>
    <source>
        <strain evidence="1">R3-111a-1</strain>
    </source>
</reference>
<evidence type="ECO:0000313" key="3">
    <source>
        <dbReference type="Proteomes" id="UP000006039"/>
    </source>
</evidence>
<feature type="non-terminal residue" evidence="1">
    <location>
        <position position="1"/>
    </location>
</feature>
<dbReference type="EMBL" id="GL385398">
    <property type="protein sequence ID" value="EJT74809.1"/>
    <property type="molecule type" value="Genomic_DNA"/>
</dbReference>
<reference evidence="3" key="1">
    <citation type="submission" date="2010-07" db="EMBL/GenBank/DDBJ databases">
        <title>The genome sequence of Gaeumannomyces graminis var. tritici strain R3-111a-1.</title>
        <authorList>
            <consortium name="The Broad Institute Genome Sequencing Platform"/>
            <person name="Ma L.-J."/>
            <person name="Dead R."/>
            <person name="Young S."/>
            <person name="Zeng Q."/>
            <person name="Koehrsen M."/>
            <person name="Alvarado L."/>
            <person name="Berlin A."/>
            <person name="Chapman S.B."/>
            <person name="Chen Z."/>
            <person name="Freedman E."/>
            <person name="Gellesch M."/>
            <person name="Goldberg J."/>
            <person name="Griggs A."/>
            <person name="Gujja S."/>
            <person name="Heilman E.R."/>
            <person name="Heiman D."/>
            <person name="Hepburn T."/>
            <person name="Howarth C."/>
            <person name="Jen D."/>
            <person name="Larson L."/>
            <person name="Mehta T."/>
            <person name="Neiman D."/>
            <person name="Pearson M."/>
            <person name="Roberts A."/>
            <person name="Saif S."/>
            <person name="Shea T."/>
            <person name="Shenoy N."/>
            <person name="Sisk P."/>
            <person name="Stolte C."/>
            <person name="Sykes S."/>
            <person name="Walk T."/>
            <person name="White J."/>
            <person name="Yandava C."/>
            <person name="Haas B."/>
            <person name="Nusbaum C."/>
            <person name="Birren B."/>
        </authorList>
    </citation>
    <scope>NUCLEOTIDE SEQUENCE [LARGE SCALE GENOMIC DNA]</scope>
    <source>
        <strain evidence="3">R3-111a-1</strain>
    </source>
</reference>
<name>J8UC07_GAET3</name>
<evidence type="ECO:0000313" key="1">
    <source>
        <dbReference type="EMBL" id="EJT74809.1"/>
    </source>
</evidence>
<dbReference type="AlphaFoldDB" id="J8UC07"/>
<gene>
    <name evidence="2" type="primary">20349105</name>
    <name evidence="1" type="ORF">GGTG_08647</name>
</gene>